<protein>
    <submittedName>
        <fullName evidence="1">Uncharacterized protein</fullName>
    </submittedName>
</protein>
<gene>
    <name evidence="1" type="ORF">MKW98_012088</name>
</gene>
<name>A0AAD4TEM0_9MAGN</name>
<accession>A0AAD4TEM0</accession>
<dbReference type="EMBL" id="JAJJMB010001367">
    <property type="protein sequence ID" value="KAI3957213.1"/>
    <property type="molecule type" value="Genomic_DNA"/>
</dbReference>
<evidence type="ECO:0000313" key="1">
    <source>
        <dbReference type="EMBL" id="KAI3957213.1"/>
    </source>
</evidence>
<organism evidence="1 2">
    <name type="scientific">Papaver atlanticum</name>
    <dbReference type="NCBI Taxonomy" id="357466"/>
    <lineage>
        <taxon>Eukaryota</taxon>
        <taxon>Viridiplantae</taxon>
        <taxon>Streptophyta</taxon>
        <taxon>Embryophyta</taxon>
        <taxon>Tracheophyta</taxon>
        <taxon>Spermatophyta</taxon>
        <taxon>Magnoliopsida</taxon>
        <taxon>Ranunculales</taxon>
        <taxon>Papaveraceae</taxon>
        <taxon>Papaveroideae</taxon>
        <taxon>Papaver</taxon>
    </lineage>
</organism>
<sequence>MVGLRSGRGTVHCYTKIREWTSFTLLHLHEMTMYLPMYVSEEKKNWVVILSLRNGQWRCNFHTPVHLVVMFPANRDMIPVKTVDLKKYFNICSWPQLPFQSF</sequence>
<keyword evidence="2" id="KW-1185">Reference proteome</keyword>
<reference evidence="1" key="1">
    <citation type="submission" date="2022-04" db="EMBL/GenBank/DDBJ databases">
        <title>A functionally conserved STORR gene fusion in Papaver species that diverged 16.8 million years ago.</title>
        <authorList>
            <person name="Catania T."/>
        </authorList>
    </citation>
    <scope>NUCLEOTIDE SEQUENCE</scope>
    <source>
        <strain evidence="1">S-188037</strain>
    </source>
</reference>
<dbReference type="AlphaFoldDB" id="A0AAD4TEM0"/>
<comment type="caution">
    <text evidence="1">The sequence shown here is derived from an EMBL/GenBank/DDBJ whole genome shotgun (WGS) entry which is preliminary data.</text>
</comment>
<evidence type="ECO:0000313" key="2">
    <source>
        <dbReference type="Proteomes" id="UP001202328"/>
    </source>
</evidence>
<dbReference type="Proteomes" id="UP001202328">
    <property type="component" value="Unassembled WGS sequence"/>
</dbReference>
<proteinExistence type="predicted"/>